<comment type="caution">
    <text evidence="1">The sequence shown here is derived from an EMBL/GenBank/DDBJ whole genome shotgun (WGS) entry which is preliminary data.</text>
</comment>
<reference evidence="2" key="1">
    <citation type="submission" date="2017-01" db="EMBL/GenBank/DDBJ databases">
        <title>Comparative genomics of anhydrobiosis in the tardigrade Hypsibius dujardini.</title>
        <authorList>
            <person name="Yoshida Y."/>
            <person name="Koutsovoulos G."/>
            <person name="Laetsch D."/>
            <person name="Stevens L."/>
            <person name="Kumar S."/>
            <person name="Horikawa D."/>
            <person name="Ishino K."/>
            <person name="Komine S."/>
            <person name="Tomita M."/>
            <person name="Blaxter M."/>
            <person name="Arakawa K."/>
        </authorList>
    </citation>
    <scope>NUCLEOTIDE SEQUENCE [LARGE SCALE GENOMIC DNA]</scope>
    <source>
        <strain evidence="2">Z151</strain>
    </source>
</reference>
<keyword evidence="2" id="KW-1185">Reference proteome</keyword>
<accession>A0A9X6RPV4</accession>
<feature type="non-terminal residue" evidence="1">
    <location>
        <position position="1"/>
    </location>
</feature>
<sequence length="120" mass="12921">MSVITNCLSTFPVGQSNPHRLHRLCASSPSSLKQDRPVLVVASKVLCCPCASLSLAILVEELRDLTSGMVKYLPSFMASTRRASCLKLGFPLDQTIAFLVWFSLIDNEGVVSRLPASPGG</sequence>
<organism evidence="1 2">
    <name type="scientific">Hypsibius exemplaris</name>
    <name type="common">Freshwater tardigrade</name>
    <dbReference type="NCBI Taxonomy" id="2072580"/>
    <lineage>
        <taxon>Eukaryota</taxon>
        <taxon>Metazoa</taxon>
        <taxon>Ecdysozoa</taxon>
        <taxon>Tardigrada</taxon>
        <taxon>Eutardigrada</taxon>
        <taxon>Parachela</taxon>
        <taxon>Hypsibioidea</taxon>
        <taxon>Hypsibiidae</taxon>
        <taxon>Hypsibius</taxon>
    </lineage>
</organism>
<protein>
    <submittedName>
        <fullName evidence="1">Uncharacterized protein</fullName>
    </submittedName>
</protein>
<dbReference type="AlphaFoldDB" id="A0A9X6RPV4"/>
<evidence type="ECO:0000313" key="2">
    <source>
        <dbReference type="Proteomes" id="UP000192578"/>
    </source>
</evidence>
<name>A0A9X6RPV4_HYPEX</name>
<dbReference type="EMBL" id="MTYJ01000648">
    <property type="protein sequence ID" value="OWA55310.1"/>
    <property type="molecule type" value="Genomic_DNA"/>
</dbReference>
<dbReference type="Proteomes" id="UP000192578">
    <property type="component" value="Unassembled WGS sequence"/>
</dbReference>
<evidence type="ECO:0000313" key="1">
    <source>
        <dbReference type="EMBL" id="OWA55310.1"/>
    </source>
</evidence>
<gene>
    <name evidence="1" type="ORF">BV898_19693</name>
</gene>
<proteinExistence type="predicted"/>